<proteinExistence type="predicted"/>
<dbReference type="InterPro" id="IPR052739">
    <property type="entry name" value="FAAH2"/>
</dbReference>
<dbReference type="InterPro" id="IPR036928">
    <property type="entry name" value="AS_sf"/>
</dbReference>
<dbReference type="PANTHER" id="PTHR43372:SF4">
    <property type="entry name" value="FATTY-ACID AMIDE HYDROLASE 2"/>
    <property type="match status" value="1"/>
</dbReference>
<dbReference type="Pfam" id="PF01425">
    <property type="entry name" value="Amidase"/>
    <property type="match status" value="1"/>
</dbReference>
<dbReference type="Gene3D" id="3.90.1300.10">
    <property type="entry name" value="Amidase signature (AS) domain"/>
    <property type="match status" value="1"/>
</dbReference>
<dbReference type="AlphaFoldDB" id="A0A381Z2B8"/>
<dbReference type="PROSITE" id="PS00571">
    <property type="entry name" value="AMIDASES"/>
    <property type="match status" value="1"/>
</dbReference>
<dbReference type="SUPFAM" id="SSF75304">
    <property type="entry name" value="Amidase signature (AS) enzymes"/>
    <property type="match status" value="1"/>
</dbReference>
<dbReference type="InterPro" id="IPR020556">
    <property type="entry name" value="Amidase_CS"/>
</dbReference>
<gene>
    <name evidence="2" type="ORF">METZ01_LOCUS135827</name>
</gene>
<protein>
    <recommendedName>
        <fullName evidence="1">Amidase domain-containing protein</fullName>
    </recommendedName>
</protein>
<evidence type="ECO:0000313" key="2">
    <source>
        <dbReference type="EMBL" id="SVA82973.1"/>
    </source>
</evidence>
<dbReference type="PANTHER" id="PTHR43372">
    <property type="entry name" value="FATTY-ACID AMIDE HYDROLASE"/>
    <property type="match status" value="1"/>
</dbReference>
<name>A0A381Z2B8_9ZZZZ</name>
<evidence type="ECO:0000259" key="1">
    <source>
        <dbReference type="Pfam" id="PF01425"/>
    </source>
</evidence>
<dbReference type="InterPro" id="IPR023631">
    <property type="entry name" value="Amidase_dom"/>
</dbReference>
<organism evidence="2">
    <name type="scientific">marine metagenome</name>
    <dbReference type="NCBI Taxonomy" id="408172"/>
    <lineage>
        <taxon>unclassified sequences</taxon>
        <taxon>metagenomes</taxon>
        <taxon>ecological metagenomes</taxon>
    </lineage>
</organism>
<feature type="domain" description="Amidase" evidence="1">
    <location>
        <begin position="25"/>
        <end position="444"/>
    </location>
</feature>
<dbReference type="EMBL" id="UINC01019578">
    <property type="protein sequence ID" value="SVA82973.1"/>
    <property type="molecule type" value="Genomic_DNA"/>
</dbReference>
<accession>A0A381Z2B8</accession>
<dbReference type="GO" id="GO:0012505">
    <property type="term" value="C:endomembrane system"/>
    <property type="evidence" value="ECO:0007669"/>
    <property type="project" value="TreeGrafter"/>
</dbReference>
<sequence length="465" mass="48867">MNELWRCSATELAELIRRGEVSSRDVVEAHLARIGDVNDDVNAVTMTLEESALALADAADAANAIERLRPLHGVPYTIKENIDLVGTPTTQGLPSLADAIPSANSPIVDRMNSAGAIPIARTNLPEAGLRIDTENPLRGRTFNPWNKKLTPGGSSGGEAVAIATGMSPMGLGNDIGGSLRNPAYCCGIAALKPTAGRVPFAIEGEVGGLGAASLEFVSDGPMARTVADLRLGLSIIAGRHAKDPRTVDVPLTGPVPSPLRAGIVTSIPGCELPPATIAAIEKSGEILSGQGWEVTTVEPPELERVLDVWGNILLEGMADGLEEMSNLLSPEIHQQLIEVEKYFNPGSGSLNTTLGERQRLRILWSQFLTEHTVVVGPTWTNLPFPCNADLVPVSGAELVVNTLRFIVPGNALGIPGLALPMGVADGLATGVQIYADLWRDDLCLLAGQCIERGVDAITPIDPKSG</sequence>
<reference evidence="2" key="1">
    <citation type="submission" date="2018-05" db="EMBL/GenBank/DDBJ databases">
        <authorList>
            <person name="Lanie J.A."/>
            <person name="Ng W.-L."/>
            <person name="Kazmierczak K.M."/>
            <person name="Andrzejewski T.M."/>
            <person name="Davidsen T.M."/>
            <person name="Wayne K.J."/>
            <person name="Tettelin H."/>
            <person name="Glass J.I."/>
            <person name="Rusch D."/>
            <person name="Podicherti R."/>
            <person name="Tsui H.-C.T."/>
            <person name="Winkler M.E."/>
        </authorList>
    </citation>
    <scope>NUCLEOTIDE SEQUENCE</scope>
</reference>